<dbReference type="Proteomes" id="UP000274429">
    <property type="component" value="Unassembled WGS sequence"/>
</dbReference>
<evidence type="ECO:0000256" key="5">
    <source>
        <dbReference type="SAM" id="Phobius"/>
    </source>
</evidence>
<evidence type="ECO:0000256" key="4">
    <source>
        <dbReference type="ARBA" id="ARBA00023136"/>
    </source>
</evidence>
<evidence type="ECO:0000259" key="6">
    <source>
        <dbReference type="PROSITE" id="PS50850"/>
    </source>
</evidence>
<dbReference type="SUPFAM" id="SSF103473">
    <property type="entry name" value="MFS general substrate transporter"/>
    <property type="match status" value="1"/>
</dbReference>
<dbReference type="InterPro" id="IPR036259">
    <property type="entry name" value="MFS_trans_sf"/>
</dbReference>
<keyword evidence="2 5" id="KW-0812">Transmembrane</keyword>
<dbReference type="Gene3D" id="1.20.1250.20">
    <property type="entry name" value="MFS general substrate transporter like domains"/>
    <property type="match status" value="1"/>
</dbReference>
<dbReference type="PROSITE" id="PS50850">
    <property type="entry name" value="MFS"/>
    <property type="match status" value="1"/>
</dbReference>
<keyword evidence="3 5" id="KW-1133">Transmembrane helix</keyword>
<dbReference type="GO" id="GO:0022857">
    <property type="term" value="F:transmembrane transporter activity"/>
    <property type="evidence" value="ECO:0007669"/>
    <property type="project" value="InterPro"/>
</dbReference>
<evidence type="ECO:0000256" key="1">
    <source>
        <dbReference type="ARBA" id="ARBA00004141"/>
    </source>
</evidence>
<dbReference type="WBParaSite" id="TTAC_0001161301-mRNA-1">
    <property type="protein sequence ID" value="TTAC_0001161301-mRNA-1"/>
    <property type="gene ID" value="TTAC_0001161301"/>
</dbReference>
<keyword evidence="8" id="KW-1185">Reference proteome</keyword>
<dbReference type="GO" id="GO:0016020">
    <property type="term" value="C:membrane"/>
    <property type="evidence" value="ECO:0007669"/>
    <property type="project" value="UniProtKB-SubCell"/>
</dbReference>
<feature type="domain" description="Major facilitator superfamily (MFS) profile" evidence="6">
    <location>
        <begin position="1"/>
        <end position="100"/>
    </location>
</feature>
<evidence type="ECO:0000313" key="7">
    <source>
        <dbReference type="EMBL" id="VDM37234.1"/>
    </source>
</evidence>
<keyword evidence="4 5" id="KW-0472">Membrane</keyword>
<protein>
    <submittedName>
        <fullName evidence="9">MFS domain-containing protein</fullName>
    </submittedName>
</protein>
<dbReference type="Pfam" id="PF07690">
    <property type="entry name" value="MFS_1"/>
    <property type="match status" value="1"/>
</dbReference>
<name>A0A0R3XDI6_HYDTA</name>
<dbReference type="EMBL" id="UYWX01025426">
    <property type="protein sequence ID" value="VDM37234.1"/>
    <property type="molecule type" value="Genomic_DNA"/>
</dbReference>
<reference evidence="9" key="1">
    <citation type="submission" date="2017-02" db="UniProtKB">
        <authorList>
            <consortium name="WormBaseParasite"/>
        </authorList>
    </citation>
    <scope>IDENTIFICATION</scope>
</reference>
<organism evidence="9">
    <name type="scientific">Hydatigena taeniaeformis</name>
    <name type="common">Feline tapeworm</name>
    <name type="synonym">Taenia taeniaeformis</name>
    <dbReference type="NCBI Taxonomy" id="6205"/>
    <lineage>
        <taxon>Eukaryota</taxon>
        <taxon>Metazoa</taxon>
        <taxon>Spiralia</taxon>
        <taxon>Lophotrochozoa</taxon>
        <taxon>Platyhelminthes</taxon>
        <taxon>Cestoda</taxon>
        <taxon>Eucestoda</taxon>
        <taxon>Cyclophyllidea</taxon>
        <taxon>Taeniidae</taxon>
        <taxon>Hydatigera</taxon>
    </lineage>
</organism>
<proteinExistence type="predicted"/>
<sequence>MENVNGVVNCLIRGLILGVWNSHVSLGNIMGGLLAGIFVEFAWGWSFFLPGLLLVVMGLFVCLFLVPYPEDLGFQAPERIIKVGLLIIASHLMQIQCCVI</sequence>
<evidence type="ECO:0000313" key="9">
    <source>
        <dbReference type="WBParaSite" id="TTAC_0001161301-mRNA-1"/>
    </source>
</evidence>
<dbReference type="OrthoDB" id="3639251at2759"/>
<evidence type="ECO:0000313" key="8">
    <source>
        <dbReference type="Proteomes" id="UP000274429"/>
    </source>
</evidence>
<reference evidence="7 8" key="2">
    <citation type="submission" date="2018-11" db="EMBL/GenBank/DDBJ databases">
        <authorList>
            <consortium name="Pathogen Informatics"/>
        </authorList>
    </citation>
    <scope>NUCLEOTIDE SEQUENCE [LARGE SCALE GENOMIC DNA]</scope>
</reference>
<feature type="transmembrane region" description="Helical" evidence="5">
    <location>
        <begin position="46"/>
        <end position="68"/>
    </location>
</feature>
<dbReference type="InterPro" id="IPR011701">
    <property type="entry name" value="MFS"/>
</dbReference>
<comment type="subcellular location">
    <subcellularLocation>
        <location evidence="1">Membrane</location>
        <topology evidence="1">Multi-pass membrane protein</topology>
    </subcellularLocation>
</comment>
<dbReference type="InterPro" id="IPR020846">
    <property type="entry name" value="MFS_dom"/>
</dbReference>
<evidence type="ECO:0000256" key="3">
    <source>
        <dbReference type="ARBA" id="ARBA00022989"/>
    </source>
</evidence>
<dbReference type="AlphaFoldDB" id="A0A0R3XDI6"/>
<dbReference type="PANTHER" id="PTHR43184:SF12">
    <property type="entry name" value="SUGAR PHOSPHATE EXCHANGER 3"/>
    <property type="match status" value="1"/>
</dbReference>
<gene>
    <name evidence="7" type="ORF">TTAC_LOCUS11597</name>
</gene>
<evidence type="ECO:0000256" key="2">
    <source>
        <dbReference type="ARBA" id="ARBA00022692"/>
    </source>
</evidence>
<feature type="transmembrane region" description="Helical" evidence="5">
    <location>
        <begin position="20"/>
        <end position="39"/>
    </location>
</feature>
<dbReference type="STRING" id="6205.A0A0R3XDI6"/>
<dbReference type="PANTHER" id="PTHR43184">
    <property type="entry name" value="MAJOR FACILITATOR SUPERFAMILY TRANSPORTER 16, ISOFORM B"/>
    <property type="match status" value="1"/>
</dbReference>
<accession>A0A0R3XDI6</accession>